<accession>A0A9N8Q1K5</accession>
<name>A0A9N8Q1K5_CHRIL</name>
<evidence type="ECO:0000313" key="2">
    <source>
        <dbReference type="Proteomes" id="UP001154114"/>
    </source>
</evidence>
<organism evidence="1 2">
    <name type="scientific">Chrysodeixis includens</name>
    <name type="common">Soybean looper</name>
    <name type="synonym">Pseudoplusia includens</name>
    <dbReference type="NCBI Taxonomy" id="689277"/>
    <lineage>
        <taxon>Eukaryota</taxon>
        <taxon>Metazoa</taxon>
        <taxon>Ecdysozoa</taxon>
        <taxon>Arthropoda</taxon>
        <taxon>Hexapoda</taxon>
        <taxon>Insecta</taxon>
        <taxon>Pterygota</taxon>
        <taxon>Neoptera</taxon>
        <taxon>Endopterygota</taxon>
        <taxon>Lepidoptera</taxon>
        <taxon>Glossata</taxon>
        <taxon>Ditrysia</taxon>
        <taxon>Noctuoidea</taxon>
        <taxon>Noctuidae</taxon>
        <taxon>Plusiinae</taxon>
        <taxon>Chrysodeixis</taxon>
    </lineage>
</organism>
<sequence>MGYWHIPLQPGGSTPGVSLQILLPHMNSPFFTCISKGFLGTPPLTPALTSRRCLVPSASKCGRLISTSSFSRRDCMGVASATARQTAKSNRIIFMLYTSNCFGGT</sequence>
<protein>
    <submittedName>
        <fullName evidence="1">Uncharacterized protein</fullName>
    </submittedName>
</protein>
<proteinExistence type="predicted"/>
<evidence type="ECO:0000313" key="1">
    <source>
        <dbReference type="EMBL" id="CAD0205258.1"/>
    </source>
</evidence>
<dbReference type="Proteomes" id="UP001154114">
    <property type="component" value="Chromosome 23"/>
</dbReference>
<reference evidence="1" key="1">
    <citation type="submission" date="2021-12" db="EMBL/GenBank/DDBJ databases">
        <authorList>
            <person name="King R."/>
        </authorList>
    </citation>
    <scope>NUCLEOTIDE SEQUENCE</scope>
</reference>
<keyword evidence="2" id="KW-1185">Reference proteome</keyword>
<dbReference type="AlphaFoldDB" id="A0A9N8Q1K5"/>
<dbReference type="EMBL" id="LR824026">
    <property type="protein sequence ID" value="CAD0205258.1"/>
    <property type="molecule type" value="Genomic_DNA"/>
</dbReference>
<gene>
    <name evidence="1" type="ORF">CINC_LOCUS7562</name>
</gene>